<dbReference type="EMBL" id="QMQZ01000055">
    <property type="protein sequence ID" value="RLE51455.1"/>
    <property type="molecule type" value="Genomic_DNA"/>
</dbReference>
<reference evidence="1 2" key="1">
    <citation type="submission" date="2018-06" db="EMBL/GenBank/DDBJ databases">
        <title>Extensive metabolic versatility and redundancy in microbially diverse, dynamic hydrothermal sediments.</title>
        <authorList>
            <person name="Dombrowski N."/>
            <person name="Teske A."/>
            <person name="Baker B.J."/>
        </authorList>
    </citation>
    <scope>NUCLEOTIDE SEQUENCE [LARGE SCALE GENOMIC DNA]</scope>
    <source>
        <strain evidence="1">B29_G17</strain>
    </source>
</reference>
<dbReference type="GO" id="GO:0016990">
    <property type="term" value="F:arginine deiminase activity"/>
    <property type="evidence" value="ECO:0007669"/>
    <property type="project" value="TreeGrafter"/>
</dbReference>
<evidence type="ECO:0000313" key="1">
    <source>
        <dbReference type="EMBL" id="RLE51455.1"/>
    </source>
</evidence>
<dbReference type="AlphaFoldDB" id="A0A497EW41"/>
<name>A0A497EW41_9CREN</name>
<evidence type="ECO:0000313" key="2">
    <source>
        <dbReference type="Proteomes" id="UP000268446"/>
    </source>
</evidence>
<evidence type="ECO:0008006" key="3">
    <source>
        <dbReference type="Google" id="ProtNLM"/>
    </source>
</evidence>
<sequence length="309" mass="34605">MTTEYGAQSEYGKLVKVIMHVPGEEINLVDGQNKNDYLFREVPDLEKLREEHYKLVDTLKSEGVQVILLEEVLKDTNLIEIIEMCPNAFFTRDTGTVTKLGAVIGRMAKPCRAAEPLIMMEALKKIGIPIALKIEAPATFEGGDAVWLDEKTLMIGYVTRTSEEAVNQIKDLVLGKVAEKVIAVPLTKDRVHLDGTLMIISREVAVSRLPGISTYPSKIYSKDGVKLVNLAKWLRSQGYEIIEVNNREDRLFGANLLCIGECKVLSYGWNRRVMKELEKRGFDVIGIEGYELIKAGGGLHCMVLPILRR</sequence>
<comment type="caution">
    <text evidence="1">The sequence shown here is derived from an EMBL/GenBank/DDBJ whole genome shotgun (WGS) entry which is preliminary data.</text>
</comment>
<dbReference type="SUPFAM" id="SSF55909">
    <property type="entry name" value="Pentein"/>
    <property type="match status" value="1"/>
</dbReference>
<organism evidence="1 2">
    <name type="scientific">Thermoproteota archaeon</name>
    <dbReference type="NCBI Taxonomy" id="2056631"/>
    <lineage>
        <taxon>Archaea</taxon>
        <taxon>Thermoproteota</taxon>
    </lineage>
</organism>
<dbReference type="Proteomes" id="UP000268446">
    <property type="component" value="Unassembled WGS sequence"/>
</dbReference>
<dbReference type="PANTHER" id="PTHR47271:SF2">
    <property type="entry name" value="ARGININE DEIMINASE"/>
    <property type="match status" value="1"/>
</dbReference>
<protein>
    <recommendedName>
        <fullName evidence="3">Amidinotransferase</fullName>
    </recommendedName>
</protein>
<dbReference type="Gene3D" id="3.75.10.10">
    <property type="entry name" value="L-arginine/glycine Amidinotransferase, Chain A"/>
    <property type="match status" value="1"/>
</dbReference>
<accession>A0A497EW41</accession>
<dbReference type="GO" id="GO:0019546">
    <property type="term" value="P:L-arginine deiminase pathway"/>
    <property type="evidence" value="ECO:0007669"/>
    <property type="project" value="TreeGrafter"/>
</dbReference>
<proteinExistence type="predicted"/>
<dbReference type="Pfam" id="PF02274">
    <property type="entry name" value="ADI"/>
    <property type="match status" value="1"/>
</dbReference>
<gene>
    <name evidence="1" type="ORF">DRJ20_02140</name>
</gene>
<dbReference type="PANTHER" id="PTHR47271">
    <property type="entry name" value="ARGININE DEIMINASE"/>
    <property type="match status" value="1"/>
</dbReference>